<dbReference type="Gene3D" id="1.10.287.130">
    <property type="match status" value="1"/>
</dbReference>
<dbReference type="SUPFAM" id="SSF47384">
    <property type="entry name" value="Homodimeric domain of signal transducing histidine kinase"/>
    <property type="match status" value="1"/>
</dbReference>
<comment type="catalytic activity">
    <reaction evidence="1">
        <text>ATP + protein L-histidine = ADP + protein N-phospho-L-histidine.</text>
        <dbReference type="EC" id="2.7.13.3"/>
    </reaction>
</comment>
<comment type="caution">
    <text evidence="14">The sequence shown here is derived from an EMBL/GenBank/DDBJ whole genome shotgun (WGS) entry which is preliminary data.</text>
</comment>
<accession>A0A2N5NCP1</accession>
<reference evidence="14 15" key="1">
    <citation type="submission" date="2017-05" db="EMBL/GenBank/DDBJ databases">
        <title>Functional genome analysis of Paenibacillus pasadenensis strain R16: insights on endophytic life style and antifungal activity.</title>
        <authorList>
            <person name="Passera A."/>
            <person name="Marcolungo L."/>
            <person name="Casati P."/>
            <person name="Brasca M."/>
            <person name="Quaglino F."/>
            <person name="Delledonne M."/>
        </authorList>
    </citation>
    <scope>NUCLEOTIDE SEQUENCE [LARGE SCALE GENOMIC DNA]</scope>
    <source>
        <strain evidence="14 15">R16</strain>
    </source>
</reference>
<evidence type="ECO:0000256" key="11">
    <source>
        <dbReference type="SAM" id="MobiDB-lite"/>
    </source>
</evidence>
<keyword evidence="4" id="KW-0597">Phosphoprotein</keyword>
<protein>
    <recommendedName>
        <fullName evidence="3">histidine kinase</fullName>
        <ecNumber evidence="3">2.7.13.3</ecNumber>
    </recommendedName>
</protein>
<name>A0A2N5NCP1_9BACL</name>
<evidence type="ECO:0000256" key="1">
    <source>
        <dbReference type="ARBA" id="ARBA00000085"/>
    </source>
</evidence>
<keyword evidence="7" id="KW-0418">Kinase</keyword>
<dbReference type="GO" id="GO:0000155">
    <property type="term" value="F:phosphorelay sensor kinase activity"/>
    <property type="evidence" value="ECO:0007669"/>
    <property type="project" value="InterPro"/>
</dbReference>
<sequence length="428" mass="48099">MMFQRLRNRFLLLNLGLFSILMLAAFGAIYGITVQNINQDIRLELLRVADYYRNDLGGPGAGPHQDGGKGDGFRPFQPGGRMEPPPERSVSFALHTDSEWNLLSKSTRFDMEDDFYEQAKDEAVASPVEIGRFTLDGTRWAYSVQQRPDGAGYSIVYLDVSAQQTILTNLIYTFTAVALVMFAAIFLASRYFAGRSIEPVREAFEKQRRFIADASHELKTPLAVINTNADVLLASGSETIDSQAKWLQRIKSETERMKRLTTDLLYLTEMEDAREQPLQVPFDLSDTVESVILTMEAVVYERRLELDYDIEPGLTAVGSAEQIRQVVLILLDNAIKYAGPQGRIAISLKKQHHHCLLQVTNTGEGIPEEHLERIFDRFYRVDASRSRKQGGYGLGLAIARSIVEQHKGRLYAKSVPGAETSFYMQLGG</sequence>
<dbReference type="Pfam" id="PF00512">
    <property type="entry name" value="HisKA"/>
    <property type="match status" value="1"/>
</dbReference>
<comment type="subcellular location">
    <subcellularLocation>
        <location evidence="2">Cell membrane</location>
        <topology evidence="2">Multi-pass membrane protein</topology>
    </subcellularLocation>
</comment>
<dbReference type="EMBL" id="NFEZ01000001">
    <property type="protein sequence ID" value="PLT48119.1"/>
    <property type="molecule type" value="Genomic_DNA"/>
</dbReference>
<keyword evidence="8" id="KW-0067">ATP-binding</keyword>
<dbReference type="Proteomes" id="UP000234789">
    <property type="component" value="Unassembled WGS sequence"/>
</dbReference>
<dbReference type="AlphaFoldDB" id="A0A2N5NCP1"/>
<dbReference type="InterPro" id="IPR003594">
    <property type="entry name" value="HATPase_dom"/>
</dbReference>
<keyword evidence="12" id="KW-1133">Transmembrane helix</keyword>
<keyword evidence="5 14" id="KW-0808">Transferase</keyword>
<dbReference type="RefSeq" id="WP_323744210.1">
    <property type="nucleotide sequence ID" value="NZ_NFEZ01000001.1"/>
</dbReference>
<keyword evidence="10 12" id="KW-0472">Membrane</keyword>
<evidence type="ECO:0000256" key="12">
    <source>
        <dbReference type="SAM" id="Phobius"/>
    </source>
</evidence>
<organism evidence="14 15">
    <name type="scientific">Paenibacillus pasadenensis</name>
    <dbReference type="NCBI Taxonomy" id="217090"/>
    <lineage>
        <taxon>Bacteria</taxon>
        <taxon>Bacillati</taxon>
        <taxon>Bacillota</taxon>
        <taxon>Bacilli</taxon>
        <taxon>Bacillales</taxon>
        <taxon>Paenibacillaceae</taxon>
        <taxon>Paenibacillus</taxon>
    </lineage>
</organism>
<dbReference type="PROSITE" id="PS50109">
    <property type="entry name" value="HIS_KIN"/>
    <property type="match status" value="1"/>
</dbReference>
<dbReference type="PANTHER" id="PTHR45453">
    <property type="entry name" value="PHOSPHATE REGULON SENSOR PROTEIN PHOR"/>
    <property type="match status" value="1"/>
</dbReference>
<dbReference type="CDD" id="cd00082">
    <property type="entry name" value="HisKA"/>
    <property type="match status" value="1"/>
</dbReference>
<dbReference type="GO" id="GO:0004721">
    <property type="term" value="F:phosphoprotein phosphatase activity"/>
    <property type="evidence" value="ECO:0007669"/>
    <property type="project" value="TreeGrafter"/>
</dbReference>
<gene>
    <name evidence="14" type="ORF">B8V81_0251</name>
</gene>
<evidence type="ECO:0000256" key="6">
    <source>
        <dbReference type="ARBA" id="ARBA00022741"/>
    </source>
</evidence>
<evidence type="ECO:0000313" key="15">
    <source>
        <dbReference type="Proteomes" id="UP000234789"/>
    </source>
</evidence>
<keyword evidence="9" id="KW-0902">Two-component regulatory system</keyword>
<dbReference type="InterPro" id="IPR005467">
    <property type="entry name" value="His_kinase_dom"/>
</dbReference>
<feature type="region of interest" description="Disordered" evidence="11">
    <location>
        <begin position="57"/>
        <end position="88"/>
    </location>
</feature>
<dbReference type="GO" id="GO:0016036">
    <property type="term" value="P:cellular response to phosphate starvation"/>
    <property type="evidence" value="ECO:0007669"/>
    <property type="project" value="TreeGrafter"/>
</dbReference>
<evidence type="ECO:0000256" key="10">
    <source>
        <dbReference type="ARBA" id="ARBA00023136"/>
    </source>
</evidence>
<dbReference type="InterPro" id="IPR036097">
    <property type="entry name" value="HisK_dim/P_sf"/>
</dbReference>
<keyword evidence="6" id="KW-0547">Nucleotide-binding</keyword>
<dbReference type="EC" id="2.7.13.3" evidence="3"/>
<dbReference type="GO" id="GO:0005524">
    <property type="term" value="F:ATP binding"/>
    <property type="evidence" value="ECO:0007669"/>
    <property type="project" value="UniProtKB-KW"/>
</dbReference>
<feature type="domain" description="Histidine kinase" evidence="13">
    <location>
        <begin position="213"/>
        <end position="428"/>
    </location>
</feature>
<dbReference type="InterPro" id="IPR004358">
    <property type="entry name" value="Sig_transdc_His_kin-like_C"/>
</dbReference>
<dbReference type="SUPFAM" id="SSF55874">
    <property type="entry name" value="ATPase domain of HSP90 chaperone/DNA topoisomerase II/histidine kinase"/>
    <property type="match status" value="1"/>
</dbReference>
<dbReference type="FunFam" id="3.30.565.10:FF:000006">
    <property type="entry name" value="Sensor histidine kinase WalK"/>
    <property type="match status" value="1"/>
</dbReference>
<dbReference type="Gene3D" id="3.30.565.10">
    <property type="entry name" value="Histidine kinase-like ATPase, C-terminal domain"/>
    <property type="match status" value="1"/>
</dbReference>
<dbReference type="SMART" id="SM00387">
    <property type="entry name" value="HATPase_c"/>
    <property type="match status" value="1"/>
</dbReference>
<dbReference type="InterPro" id="IPR003661">
    <property type="entry name" value="HisK_dim/P_dom"/>
</dbReference>
<evidence type="ECO:0000313" key="14">
    <source>
        <dbReference type="EMBL" id="PLT48119.1"/>
    </source>
</evidence>
<dbReference type="InterPro" id="IPR036890">
    <property type="entry name" value="HATPase_C_sf"/>
</dbReference>
<dbReference type="InterPro" id="IPR050351">
    <property type="entry name" value="BphY/WalK/GraS-like"/>
</dbReference>
<proteinExistence type="predicted"/>
<evidence type="ECO:0000256" key="3">
    <source>
        <dbReference type="ARBA" id="ARBA00012438"/>
    </source>
</evidence>
<dbReference type="PANTHER" id="PTHR45453:SF1">
    <property type="entry name" value="PHOSPHATE REGULON SENSOR PROTEIN PHOR"/>
    <property type="match status" value="1"/>
</dbReference>
<evidence type="ECO:0000259" key="13">
    <source>
        <dbReference type="PROSITE" id="PS50109"/>
    </source>
</evidence>
<dbReference type="Pfam" id="PF02518">
    <property type="entry name" value="HATPase_c"/>
    <property type="match status" value="1"/>
</dbReference>
<evidence type="ECO:0000256" key="4">
    <source>
        <dbReference type="ARBA" id="ARBA00022553"/>
    </source>
</evidence>
<evidence type="ECO:0000256" key="2">
    <source>
        <dbReference type="ARBA" id="ARBA00004651"/>
    </source>
</evidence>
<dbReference type="SMART" id="SM00388">
    <property type="entry name" value="HisKA"/>
    <property type="match status" value="1"/>
</dbReference>
<dbReference type="FunFam" id="1.10.287.130:FF:000001">
    <property type="entry name" value="Two-component sensor histidine kinase"/>
    <property type="match status" value="1"/>
</dbReference>
<dbReference type="CDD" id="cd00075">
    <property type="entry name" value="HATPase"/>
    <property type="match status" value="1"/>
</dbReference>
<keyword evidence="12" id="KW-0812">Transmembrane</keyword>
<feature type="transmembrane region" description="Helical" evidence="12">
    <location>
        <begin position="170"/>
        <end position="193"/>
    </location>
</feature>
<dbReference type="PRINTS" id="PR00344">
    <property type="entry name" value="BCTRLSENSOR"/>
</dbReference>
<evidence type="ECO:0000256" key="7">
    <source>
        <dbReference type="ARBA" id="ARBA00022777"/>
    </source>
</evidence>
<evidence type="ECO:0000256" key="8">
    <source>
        <dbReference type="ARBA" id="ARBA00022840"/>
    </source>
</evidence>
<evidence type="ECO:0000256" key="5">
    <source>
        <dbReference type="ARBA" id="ARBA00022679"/>
    </source>
</evidence>
<keyword evidence="15" id="KW-1185">Reference proteome</keyword>
<evidence type="ECO:0000256" key="9">
    <source>
        <dbReference type="ARBA" id="ARBA00023012"/>
    </source>
</evidence>
<dbReference type="GO" id="GO:0005886">
    <property type="term" value="C:plasma membrane"/>
    <property type="evidence" value="ECO:0007669"/>
    <property type="project" value="UniProtKB-SubCell"/>
</dbReference>